<organism evidence="1 2">
    <name type="scientific">Hyalomma asiaticum</name>
    <name type="common">Tick</name>
    <dbReference type="NCBI Taxonomy" id="266040"/>
    <lineage>
        <taxon>Eukaryota</taxon>
        <taxon>Metazoa</taxon>
        <taxon>Ecdysozoa</taxon>
        <taxon>Arthropoda</taxon>
        <taxon>Chelicerata</taxon>
        <taxon>Arachnida</taxon>
        <taxon>Acari</taxon>
        <taxon>Parasitiformes</taxon>
        <taxon>Ixodida</taxon>
        <taxon>Ixodoidea</taxon>
        <taxon>Ixodidae</taxon>
        <taxon>Hyalomminae</taxon>
        <taxon>Hyalomma</taxon>
    </lineage>
</organism>
<evidence type="ECO:0000313" key="2">
    <source>
        <dbReference type="Proteomes" id="UP000821845"/>
    </source>
</evidence>
<evidence type="ECO:0000313" key="1">
    <source>
        <dbReference type="EMBL" id="KAH6939204.1"/>
    </source>
</evidence>
<comment type="caution">
    <text evidence="1">The sequence shown here is derived from an EMBL/GenBank/DDBJ whole genome shotgun (WGS) entry which is preliminary data.</text>
</comment>
<gene>
    <name evidence="1" type="ORF">HPB50_016512</name>
</gene>
<accession>A0ACB7T2S6</accession>
<sequence>MLYICIWIDTHGSIARGASSKVIEPATESARGQQRLGRSHGDGGRIPHGSPARDEDPQGGPSFSRESPRRRTPISRRRAVHYRNDKSVDAPNGIA</sequence>
<protein>
    <submittedName>
        <fullName evidence="1">Uncharacterized protein</fullName>
    </submittedName>
</protein>
<name>A0ACB7T2S6_HYAAI</name>
<dbReference type="Proteomes" id="UP000821845">
    <property type="component" value="Chromosome 2"/>
</dbReference>
<proteinExistence type="predicted"/>
<keyword evidence="2" id="KW-1185">Reference proteome</keyword>
<reference evidence="1" key="1">
    <citation type="submission" date="2020-05" db="EMBL/GenBank/DDBJ databases">
        <title>Large-scale comparative analyses of tick genomes elucidate their genetic diversity and vector capacities.</title>
        <authorList>
            <person name="Jia N."/>
            <person name="Wang J."/>
            <person name="Shi W."/>
            <person name="Du L."/>
            <person name="Sun Y."/>
            <person name="Zhan W."/>
            <person name="Jiang J."/>
            <person name="Wang Q."/>
            <person name="Zhang B."/>
            <person name="Ji P."/>
            <person name="Sakyi L.B."/>
            <person name="Cui X."/>
            <person name="Yuan T."/>
            <person name="Jiang B."/>
            <person name="Yang W."/>
            <person name="Lam T.T.-Y."/>
            <person name="Chang Q."/>
            <person name="Ding S."/>
            <person name="Wang X."/>
            <person name="Zhu J."/>
            <person name="Ruan X."/>
            <person name="Zhao L."/>
            <person name="Wei J."/>
            <person name="Que T."/>
            <person name="Du C."/>
            <person name="Cheng J."/>
            <person name="Dai P."/>
            <person name="Han X."/>
            <person name="Huang E."/>
            <person name="Gao Y."/>
            <person name="Liu J."/>
            <person name="Shao H."/>
            <person name="Ye R."/>
            <person name="Li L."/>
            <person name="Wei W."/>
            <person name="Wang X."/>
            <person name="Wang C."/>
            <person name="Yang T."/>
            <person name="Huo Q."/>
            <person name="Li W."/>
            <person name="Guo W."/>
            <person name="Chen H."/>
            <person name="Zhou L."/>
            <person name="Ni X."/>
            <person name="Tian J."/>
            <person name="Zhou Y."/>
            <person name="Sheng Y."/>
            <person name="Liu T."/>
            <person name="Pan Y."/>
            <person name="Xia L."/>
            <person name="Li J."/>
            <person name="Zhao F."/>
            <person name="Cao W."/>
        </authorList>
    </citation>
    <scope>NUCLEOTIDE SEQUENCE</scope>
    <source>
        <strain evidence="1">Hyas-2018</strain>
    </source>
</reference>
<dbReference type="EMBL" id="CM023482">
    <property type="protein sequence ID" value="KAH6939204.1"/>
    <property type="molecule type" value="Genomic_DNA"/>
</dbReference>